<evidence type="ECO:0008006" key="3">
    <source>
        <dbReference type="Google" id="ProtNLM"/>
    </source>
</evidence>
<keyword evidence="2" id="KW-1185">Reference proteome</keyword>
<dbReference type="Proteomes" id="UP001596111">
    <property type="component" value="Unassembled WGS sequence"/>
</dbReference>
<evidence type="ECO:0000313" key="2">
    <source>
        <dbReference type="Proteomes" id="UP001596111"/>
    </source>
</evidence>
<dbReference type="RefSeq" id="WP_377330162.1">
    <property type="nucleotide sequence ID" value="NZ_JBHSNG010000042.1"/>
</dbReference>
<comment type="caution">
    <text evidence="1">The sequence shown here is derived from an EMBL/GenBank/DDBJ whole genome shotgun (WGS) entry which is preliminary data.</text>
</comment>
<reference evidence="2" key="1">
    <citation type="journal article" date="2019" name="Int. J. Syst. Evol. Microbiol.">
        <title>The Global Catalogue of Microorganisms (GCM) 10K type strain sequencing project: providing services to taxonomists for standard genome sequencing and annotation.</title>
        <authorList>
            <consortium name="The Broad Institute Genomics Platform"/>
            <consortium name="The Broad Institute Genome Sequencing Center for Infectious Disease"/>
            <person name="Wu L."/>
            <person name="Ma J."/>
        </authorList>
    </citation>
    <scope>NUCLEOTIDE SEQUENCE [LARGE SCALE GENOMIC DNA]</scope>
    <source>
        <strain evidence="2">CGMCC 1.13587</strain>
    </source>
</reference>
<gene>
    <name evidence="1" type="ORF">ACFPPB_19390</name>
</gene>
<protein>
    <recommendedName>
        <fullName evidence="3">FlgN protein</fullName>
    </recommendedName>
</protein>
<proteinExistence type="predicted"/>
<sequence length="155" mass="16796">MSQNLISLVLSADQLTAIDGALATLEQNLSGLVALQPSQRRELYKMGEKSEQFGRQTLHVLTNNPQIVPPSLGLAEAQQDVAALDALRPRLQRMKQLVERGEDTETALGSDIMSTALEGYGLLKVSGKNQGLDGLRQELSSRFAKSRRVAEVPAA</sequence>
<accession>A0ABW0T3U2</accession>
<evidence type="ECO:0000313" key="1">
    <source>
        <dbReference type="EMBL" id="MFC5583281.1"/>
    </source>
</evidence>
<dbReference type="EMBL" id="JBHSNG010000042">
    <property type="protein sequence ID" value="MFC5583281.1"/>
    <property type="molecule type" value="Genomic_DNA"/>
</dbReference>
<organism evidence="1 2">
    <name type="scientific">Rhodanobacter terrae</name>
    <dbReference type="NCBI Taxonomy" id="418647"/>
    <lineage>
        <taxon>Bacteria</taxon>
        <taxon>Pseudomonadati</taxon>
        <taxon>Pseudomonadota</taxon>
        <taxon>Gammaproteobacteria</taxon>
        <taxon>Lysobacterales</taxon>
        <taxon>Rhodanobacteraceae</taxon>
        <taxon>Rhodanobacter</taxon>
    </lineage>
</organism>
<name>A0ABW0T3U2_9GAMM</name>